<protein>
    <submittedName>
        <fullName evidence="1">Uncharacterized protein</fullName>
    </submittedName>
</protein>
<evidence type="ECO:0000313" key="2">
    <source>
        <dbReference type="Proteomes" id="UP000070121"/>
    </source>
</evidence>
<dbReference type="EMBL" id="JFFI01002683">
    <property type="protein sequence ID" value="KXH27097.1"/>
    <property type="molecule type" value="Genomic_DNA"/>
</dbReference>
<feature type="non-terminal residue" evidence="1">
    <location>
        <position position="1"/>
    </location>
</feature>
<proteinExistence type="predicted"/>
<reference evidence="1 2" key="1">
    <citation type="submission" date="2014-02" db="EMBL/GenBank/DDBJ databases">
        <title>The genome sequence of Colletotrichum salicis CBS 607.94.</title>
        <authorList>
            <person name="Baroncelli R."/>
            <person name="Thon M.R."/>
        </authorList>
    </citation>
    <scope>NUCLEOTIDE SEQUENCE [LARGE SCALE GENOMIC DNA]</scope>
    <source>
        <strain evidence="1 2">CBS 607.94</strain>
    </source>
</reference>
<dbReference type="AlphaFoldDB" id="A0A135RUH4"/>
<name>A0A135RUH4_9PEZI</name>
<organism evidence="1 2">
    <name type="scientific">Colletotrichum salicis</name>
    <dbReference type="NCBI Taxonomy" id="1209931"/>
    <lineage>
        <taxon>Eukaryota</taxon>
        <taxon>Fungi</taxon>
        <taxon>Dikarya</taxon>
        <taxon>Ascomycota</taxon>
        <taxon>Pezizomycotina</taxon>
        <taxon>Sordariomycetes</taxon>
        <taxon>Hypocreomycetidae</taxon>
        <taxon>Glomerellales</taxon>
        <taxon>Glomerellaceae</taxon>
        <taxon>Colletotrichum</taxon>
        <taxon>Colletotrichum acutatum species complex</taxon>
    </lineage>
</organism>
<sequence length="33" mass="3687">FATAQYLQIRVKTQEELFWTPAGSNGNGGIEPY</sequence>
<dbReference type="Proteomes" id="UP000070121">
    <property type="component" value="Unassembled WGS sequence"/>
</dbReference>
<keyword evidence="2" id="KW-1185">Reference proteome</keyword>
<accession>A0A135RUH4</accession>
<gene>
    <name evidence="1" type="ORF">CSAL01_10663</name>
</gene>
<comment type="caution">
    <text evidence="1">The sequence shown here is derived from an EMBL/GenBank/DDBJ whole genome shotgun (WGS) entry which is preliminary data.</text>
</comment>
<evidence type="ECO:0000313" key="1">
    <source>
        <dbReference type="EMBL" id="KXH27097.1"/>
    </source>
</evidence>